<dbReference type="EC" id="2.7.7.7" evidence="11"/>
<dbReference type="InterPro" id="IPR050238">
    <property type="entry name" value="DNA_Rep/Repair_Clamp_Loader"/>
</dbReference>
<dbReference type="Pfam" id="PF13177">
    <property type="entry name" value="DNA_pol3_delta2"/>
    <property type="match status" value="1"/>
</dbReference>
<evidence type="ECO:0000256" key="3">
    <source>
        <dbReference type="ARBA" id="ARBA00022695"/>
    </source>
</evidence>
<comment type="catalytic activity">
    <reaction evidence="10 11">
        <text>DNA(n) + a 2'-deoxyribonucleoside 5'-triphosphate = DNA(n+1) + diphosphate</text>
        <dbReference type="Rhea" id="RHEA:22508"/>
        <dbReference type="Rhea" id="RHEA-COMP:17339"/>
        <dbReference type="Rhea" id="RHEA-COMP:17340"/>
        <dbReference type="ChEBI" id="CHEBI:33019"/>
        <dbReference type="ChEBI" id="CHEBI:61560"/>
        <dbReference type="ChEBI" id="CHEBI:173112"/>
        <dbReference type="EC" id="2.7.7.7"/>
    </reaction>
</comment>
<protein>
    <recommendedName>
        <fullName evidence="11">DNA polymerase III subunit gamma/tau</fullName>
        <ecNumber evidence="11">2.7.7.7</ecNumber>
    </recommendedName>
</protein>
<evidence type="ECO:0000256" key="2">
    <source>
        <dbReference type="ARBA" id="ARBA00022679"/>
    </source>
</evidence>
<gene>
    <name evidence="11" type="primary">dnaX</name>
    <name evidence="14" type="ORF">ACFOOQ_05790</name>
</gene>
<dbReference type="GO" id="GO:0003887">
    <property type="term" value="F:DNA-directed DNA polymerase activity"/>
    <property type="evidence" value="ECO:0007669"/>
    <property type="project" value="UniProtKB-EC"/>
</dbReference>
<evidence type="ECO:0000256" key="4">
    <source>
        <dbReference type="ARBA" id="ARBA00022705"/>
    </source>
</evidence>
<name>A0ABV7VFT3_9PROT</name>
<keyword evidence="4 11" id="KW-0235">DNA replication</keyword>
<keyword evidence="9 11" id="KW-0239">DNA-directed DNA polymerase</keyword>
<feature type="compositionally biased region" description="Acidic residues" evidence="12">
    <location>
        <begin position="586"/>
        <end position="607"/>
    </location>
</feature>
<dbReference type="SUPFAM" id="SSF52540">
    <property type="entry name" value="P-loop containing nucleoside triphosphate hydrolases"/>
    <property type="match status" value="1"/>
</dbReference>
<dbReference type="InterPro" id="IPR008921">
    <property type="entry name" value="DNA_pol3_clamp-load_cplx_C"/>
</dbReference>
<evidence type="ECO:0000259" key="13">
    <source>
        <dbReference type="SMART" id="SM00382"/>
    </source>
</evidence>
<dbReference type="Pfam" id="PF22608">
    <property type="entry name" value="DNAX_ATPase_lid"/>
    <property type="match status" value="1"/>
</dbReference>
<organism evidence="14 15">
    <name type="scientific">Ferrovibrio xuzhouensis</name>
    <dbReference type="NCBI Taxonomy" id="1576914"/>
    <lineage>
        <taxon>Bacteria</taxon>
        <taxon>Pseudomonadati</taxon>
        <taxon>Pseudomonadota</taxon>
        <taxon>Alphaproteobacteria</taxon>
        <taxon>Rhodospirillales</taxon>
        <taxon>Rhodospirillaceae</taxon>
        <taxon>Ferrovibrio</taxon>
    </lineage>
</organism>
<feature type="region of interest" description="Disordered" evidence="12">
    <location>
        <begin position="400"/>
        <end position="435"/>
    </location>
</feature>
<evidence type="ECO:0000256" key="6">
    <source>
        <dbReference type="ARBA" id="ARBA00022741"/>
    </source>
</evidence>
<comment type="subunit">
    <text evidence="11">DNA polymerase III contains a core (composed of alpha, epsilon and theta chains) that associates with a tau subunit. This core dimerizes to form the POLIII' complex. PolIII' associates with the gamma complex (composed of gamma, delta, delta', psi and chi chains) and with the beta chain to form the complete DNA polymerase III complex.</text>
</comment>
<dbReference type="InterPro" id="IPR027417">
    <property type="entry name" value="P-loop_NTPase"/>
</dbReference>
<keyword evidence="2 11" id="KW-0808">Transferase</keyword>
<dbReference type="PANTHER" id="PTHR11669:SF0">
    <property type="entry name" value="PROTEIN STICHEL-LIKE 2"/>
    <property type="match status" value="1"/>
</dbReference>
<evidence type="ECO:0000313" key="14">
    <source>
        <dbReference type="EMBL" id="MFC3675043.1"/>
    </source>
</evidence>
<evidence type="ECO:0000256" key="12">
    <source>
        <dbReference type="SAM" id="MobiDB-lite"/>
    </source>
</evidence>
<dbReference type="NCBIfam" id="TIGR02397">
    <property type="entry name" value="dnaX_nterm"/>
    <property type="match status" value="1"/>
</dbReference>
<feature type="compositionally biased region" description="Gly residues" evidence="12">
    <location>
        <begin position="410"/>
        <end position="432"/>
    </location>
</feature>
<evidence type="ECO:0000256" key="1">
    <source>
        <dbReference type="ARBA" id="ARBA00006360"/>
    </source>
</evidence>
<dbReference type="RefSeq" id="WP_379722857.1">
    <property type="nucleotide sequence ID" value="NZ_JBHRYJ010000001.1"/>
</dbReference>
<dbReference type="PANTHER" id="PTHR11669">
    <property type="entry name" value="REPLICATION FACTOR C / DNA POLYMERASE III GAMMA-TAU SUBUNIT"/>
    <property type="match status" value="1"/>
</dbReference>
<dbReference type="CDD" id="cd00009">
    <property type="entry name" value="AAA"/>
    <property type="match status" value="1"/>
</dbReference>
<dbReference type="Gene3D" id="3.40.50.300">
    <property type="entry name" value="P-loop containing nucleotide triphosphate hydrolases"/>
    <property type="match status" value="1"/>
</dbReference>
<evidence type="ECO:0000256" key="10">
    <source>
        <dbReference type="ARBA" id="ARBA00049244"/>
    </source>
</evidence>
<evidence type="ECO:0000256" key="9">
    <source>
        <dbReference type="ARBA" id="ARBA00022932"/>
    </source>
</evidence>
<dbReference type="CDD" id="cd18137">
    <property type="entry name" value="HLD_clamp_pol_III_gamma_tau"/>
    <property type="match status" value="1"/>
</dbReference>
<dbReference type="EMBL" id="JBHRYJ010000001">
    <property type="protein sequence ID" value="MFC3675043.1"/>
    <property type="molecule type" value="Genomic_DNA"/>
</dbReference>
<evidence type="ECO:0000256" key="7">
    <source>
        <dbReference type="ARBA" id="ARBA00022833"/>
    </source>
</evidence>
<comment type="function">
    <text evidence="11">DNA polymerase III is a complex, multichain enzyme responsible for most of the replicative synthesis in bacteria. This DNA polymerase also exhibits 3' to 5' exonuclease activity.</text>
</comment>
<evidence type="ECO:0000313" key="15">
    <source>
        <dbReference type="Proteomes" id="UP001595711"/>
    </source>
</evidence>
<keyword evidence="5" id="KW-0479">Metal-binding</keyword>
<evidence type="ECO:0000256" key="11">
    <source>
        <dbReference type="RuleBase" id="RU364063"/>
    </source>
</evidence>
<dbReference type="Gene3D" id="1.20.272.10">
    <property type="match status" value="1"/>
</dbReference>
<accession>A0ABV7VFT3</accession>
<proteinExistence type="inferred from homology"/>
<feature type="domain" description="AAA+ ATPase" evidence="13">
    <location>
        <begin position="54"/>
        <end position="201"/>
    </location>
</feature>
<dbReference type="Proteomes" id="UP001595711">
    <property type="component" value="Unassembled WGS sequence"/>
</dbReference>
<dbReference type="SMART" id="SM00382">
    <property type="entry name" value="AAA"/>
    <property type="match status" value="1"/>
</dbReference>
<dbReference type="InterPro" id="IPR003593">
    <property type="entry name" value="AAA+_ATPase"/>
</dbReference>
<sequence length="607" mass="64955">MRRPPEDVTVREVMSTPAPYRVLARKYRPSNFAEMIGQDALVRTLTNAIATGRIAQAFILTGVRGVGKTTTARIIARALNCTGPDGKGDPTIEPCGVCDNCKAIAEDRHPDVFEMDAASRTGIGDIREIIEAVRYAPSMARYKIYIIDEVHMLSTAAFNGLLKTLEEPPPHVKFVFATTEIRKVPVTVLSRCQRFDLKRVEIAVLANHFRGIAGKEAAQIDDDALTLISRAAEGSVRDGLSLLDQAIAHGAGKVDAALVRDMLGLADRGQVFALLDQLLHGKLPEALENLQNQYNYGADPAVVLQDLLDLTHWLTRVKVIGGTPDDVTLPETQRARGKELAAKLGMPVLARTWQMLLKGLAEVRAAPVPLAAAEMVLVRLAYAADLPSPADVVKEWREKGGGGAALPASGGNGAGGNGGGARPAGGGNGGGASAALQAQPVAQTVAQPSLRPTETVALAVMPATFPALVQLAKDMRESLLAAEMFNEVHPVSFEPGRIEIRLAESARHDLPGRLTERLKAWTGQRWVVTLSKLPGEPTLAEQDQAEVSRRRAHVQAHPLVQAVLTTFPGAVLESVRELVPPAPDLPVEDDAAEGYATDDIDPLDELD</sequence>
<dbReference type="NCBIfam" id="NF006585">
    <property type="entry name" value="PRK09111.1"/>
    <property type="match status" value="1"/>
</dbReference>
<dbReference type="Pfam" id="PF12169">
    <property type="entry name" value="DNA_pol3_gamma3"/>
    <property type="match status" value="1"/>
</dbReference>
<dbReference type="InterPro" id="IPR045085">
    <property type="entry name" value="HLD_clamp_pol_III_gamma_tau"/>
</dbReference>
<comment type="similarity">
    <text evidence="1 11">Belongs to the DnaX/STICHEL family.</text>
</comment>
<feature type="region of interest" description="Disordered" evidence="12">
    <location>
        <begin position="581"/>
        <end position="607"/>
    </location>
</feature>
<evidence type="ECO:0000256" key="5">
    <source>
        <dbReference type="ARBA" id="ARBA00022723"/>
    </source>
</evidence>
<dbReference type="SUPFAM" id="SSF48019">
    <property type="entry name" value="post-AAA+ oligomerization domain-like"/>
    <property type="match status" value="1"/>
</dbReference>
<dbReference type="Gene3D" id="1.10.8.60">
    <property type="match status" value="1"/>
</dbReference>
<dbReference type="Pfam" id="PF12362">
    <property type="entry name" value="DUF3646"/>
    <property type="match status" value="1"/>
</dbReference>
<dbReference type="InterPro" id="IPR022107">
    <property type="entry name" value="DNA_pol_III_gamma/tau_C"/>
</dbReference>
<keyword evidence="15" id="KW-1185">Reference proteome</keyword>
<comment type="caution">
    <text evidence="14">The sequence shown here is derived from an EMBL/GenBank/DDBJ whole genome shotgun (WGS) entry which is preliminary data.</text>
</comment>
<evidence type="ECO:0000256" key="8">
    <source>
        <dbReference type="ARBA" id="ARBA00022840"/>
    </source>
</evidence>
<keyword evidence="6 11" id="KW-0547">Nucleotide-binding</keyword>
<dbReference type="InterPro" id="IPR012763">
    <property type="entry name" value="DNA_pol_III_sug/sutau_N"/>
</dbReference>
<dbReference type="InterPro" id="IPR022754">
    <property type="entry name" value="DNA_pol_III_gamma-3"/>
</dbReference>
<keyword evidence="3 11" id="KW-0548">Nucleotidyltransferase</keyword>
<keyword evidence="8 11" id="KW-0067">ATP-binding</keyword>
<keyword evidence="7" id="KW-0862">Zinc</keyword>
<reference evidence="15" key="1">
    <citation type="journal article" date="2019" name="Int. J. Syst. Evol. Microbiol.">
        <title>The Global Catalogue of Microorganisms (GCM) 10K type strain sequencing project: providing services to taxonomists for standard genome sequencing and annotation.</title>
        <authorList>
            <consortium name="The Broad Institute Genomics Platform"/>
            <consortium name="The Broad Institute Genome Sequencing Center for Infectious Disease"/>
            <person name="Wu L."/>
            <person name="Ma J."/>
        </authorList>
    </citation>
    <scope>NUCLEOTIDE SEQUENCE [LARGE SCALE GENOMIC DNA]</scope>
    <source>
        <strain evidence="15">KCTC 42182</strain>
    </source>
</reference>